<proteinExistence type="predicted"/>
<dbReference type="SUPFAM" id="SSF52402">
    <property type="entry name" value="Adenine nucleotide alpha hydrolases-like"/>
    <property type="match status" value="2"/>
</dbReference>
<name>Q5HXN7_GLUOX</name>
<protein>
    <recommendedName>
        <fullName evidence="3">Universal stress protein</fullName>
    </recommendedName>
</protein>
<keyword evidence="1" id="KW-0614">Plasmid</keyword>
<organism evidence="1 2">
    <name type="scientific">Gluconobacter oxydans (strain 621H)</name>
    <name type="common">Gluconobacter suboxydans</name>
    <dbReference type="NCBI Taxonomy" id="290633"/>
    <lineage>
        <taxon>Bacteria</taxon>
        <taxon>Pseudomonadati</taxon>
        <taxon>Pseudomonadota</taxon>
        <taxon>Alphaproteobacteria</taxon>
        <taxon>Acetobacterales</taxon>
        <taxon>Acetobacteraceae</taxon>
        <taxon>Gluconobacter</taxon>
    </lineage>
</organism>
<gene>
    <name evidence="1" type="ordered locus">GOX2652</name>
</gene>
<evidence type="ECO:0000313" key="2">
    <source>
        <dbReference type="Proteomes" id="UP000006375"/>
    </source>
</evidence>
<dbReference type="eggNOG" id="COG0589">
    <property type="taxonomic scope" value="Bacteria"/>
</dbReference>
<dbReference type="Proteomes" id="UP000006375">
    <property type="component" value="Plasmid pGOX1"/>
</dbReference>
<dbReference type="Gene3D" id="3.40.50.12370">
    <property type="match status" value="1"/>
</dbReference>
<geneLocation type="plasmid" evidence="1 2">
    <name>pGOX1</name>
</geneLocation>
<keyword evidence="2" id="KW-1185">Reference proteome</keyword>
<accession>Q5HXN7</accession>
<dbReference type="HOGENOM" id="CLU_049301_5_0_5"/>
<evidence type="ECO:0008006" key="3">
    <source>
        <dbReference type="Google" id="ProtNLM"/>
    </source>
</evidence>
<evidence type="ECO:0000313" key="1">
    <source>
        <dbReference type="EMBL" id="AAW59716.1"/>
    </source>
</evidence>
<reference evidence="1 2" key="1">
    <citation type="journal article" date="2005" name="Nat. Biotechnol.">
        <title>Complete genome sequence of the acetic acid bacterium Gluconobacter oxydans.</title>
        <authorList>
            <person name="Prust C."/>
            <person name="Hoffmeister M."/>
            <person name="Liesegang H."/>
            <person name="Wiezer A."/>
            <person name="Fricke W.F."/>
            <person name="Ehrenreich A."/>
            <person name="Gottschalk G."/>
            <person name="Deppenmeier U."/>
        </authorList>
    </citation>
    <scope>NUCLEOTIDE SEQUENCE [LARGE SCALE GENOMIC DNA]</scope>
    <source>
        <strain evidence="2">621H</strain>
        <plasmid evidence="2">Plasmid pGOX1</plasmid>
    </source>
</reference>
<dbReference type="EMBL" id="CP000004">
    <property type="protein sequence ID" value="AAW59716.1"/>
    <property type="molecule type" value="Genomic_DNA"/>
</dbReference>
<dbReference type="AlphaFoldDB" id="Q5HXN7"/>
<sequence length="287" mass="32084">MCASLRSEGRLSLEWRSIMHILAILDRPGPALQTLRTVDSLMVRLQDCKVTILHPRQETNPDFQSEDEGIETQSEHAEFEKREQNLSGTLRDITERWMTTRADTGSAQWLQAIGDVRSIVAEQSRKADLVVVGRHMPSDPDRTRKTLMAALFDANAAVLIAPEHAPRTIGVRPVILWEPSRALDAALSAAWKLLLTAEHVTFLIGALPDECMPDPARRLMDAGISVGIDRFRIDDGEGIALRDHALRANADILVMGAYTHPRFFERLFGGVTEDILAHEMLPLLIHH</sequence>
<dbReference type="KEGG" id="gox:GOX2652"/>